<reference evidence="6 7" key="1">
    <citation type="submission" date="2016-12" db="EMBL/GenBank/DDBJ databases">
        <title>The genomes of Aspergillus section Nigri reveals drivers in fungal speciation.</title>
        <authorList>
            <consortium name="DOE Joint Genome Institute"/>
            <person name="Vesth T.C."/>
            <person name="Nybo J."/>
            <person name="Theobald S."/>
            <person name="Brandl J."/>
            <person name="Frisvad J.C."/>
            <person name="Nielsen K.F."/>
            <person name="Lyhne E.K."/>
            <person name="Kogle M.E."/>
            <person name="Kuo A."/>
            <person name="Riley R."/>
            <person name="Clum A."/>
            <person name="Nolan M."/>
            <person name="Lipzen A."/>
            <person name="Salamov A."/>
            <person name="Henrissat B."/>
            <person name="Wiebenga A."/>
            <person name="De Vries R.P."/>
            <person name="Grigoriev I.V."/>
            <person name="Mortensen U.H."/>
            <person name="Andersen M.R."/>
            <person name="Baker S.E."/>
        </authorList>
    </citation>
    <scope>NUCLEOTIDE SEQUENCE [LARGE SCALE GENOMIC DNA]</scope>
    <source>
        <strain evidence="6 7">CBS 115572</strain>
    </source>
</reference>
<name>A0A317X9W9_9EURO</name>
<dbReference type="SUPFAM" id="SSF46785">
    <property type="entry name" value="Winged helix' DNA-binding domain"/>
    <property type="match status" value="1"/>
</dbReference>
<dbReference type="SUPFAM" id="SSF53335">
    <property type="entry name" value="S-adenosyl-L-methionine-dependent methyltransferases"/>
    <property type="match status" value="1"/>
</dbReference>
<sequence>MADKAHLEHLAADIQQAVISYDPTNPTSWIPIQDAMEKLRRATEPPPVFTMKQRFHTIQNICLVAALEMGLLQSLAAKKGENLTASHLAQESGYDKVLIARIMRMMTAIGFADETGYQTYTANPVTICQSEPGSMGGVVLTNELTFPLASKIRDYLHQNKPCDISQTPPAYDFAMGETVWETFTKNPGWKKGFDDSMTARNKILSIPWHVKFPVKERLAERQLSTPPVIVDIGGNQGVDLERFAQSFPGLGCQLILQDLPQTLEGIPGPLDSKIKPLVYDFFTEQKVRGADIYYLKSVLHDWDDIASQKILSNTAKAMQPHSRLLINEMVLADRNETLVRADMDMLMLFLSNGMERTKTQWTEMLARVEPPLKIVEIWSVVGDQQSVIETCLA</sequence>
<dbReference type="InterPro" id="IPR036390">
    <property type="entry name" value="WH_DNA-bd_sf"/>
</dbReference>
<evidence type="ECO:0000256" key="1">
    <source>
        <dbReference type="ARBA" id="ARBA00022603"/>
    </source>
</evidence>
<protein>
    <submittedName>
        <fullName evidence="6">S-adenosyl-L-methionine-dependent methyltransferase</fullName>
    </submittedName>
</protein>
<dbReference type="STRING" id="1450535.A0A317X9W9"/>
<dbReference type="OrthoDB" id="2410195at2759"/>
<evidence type="ECO:0000256" key="4">
    <source>
        <dbReference type="PIRSR" id="PIRSR005739-1"/>
    </source>
</evidence>
<dbReference type="GO" id="GO:0044550">
    <property type="term" value="P:secondary metabolite biosynthetic process"/>
    <property type="evidence" value="ECO:0007669"/>
    <property type="project" value="UniProtKB-ARBA"/>
</dbReference>
<evidence type="ECO:0000256" key="2">
    <source>
        <dbReference type="ARBA" id="ARBA00022679"/>
    </source>
</evidence>
<dbReference type="InterPro" id="IPR036388">
    <property type="entry name" value="WH-like_DNA-bd_sf"/>
</dbReference>
<dbReference type="GO" id="GO:0032259">
    <property type="term" value="P:methylation"/>
    <property type="evidence" value="ECO:0007669"/>
    <property type="project" value="UniProtKB-KW"/>
</dbReference>
<dbReference type="PIRSF" id="PIRSF005739">
    <property type="entry name" value="O-mtase"/>
    <property type="match status" value="1"/>
</dbReference>
<dbReference type="PANTHER" id="PTHR43712">
    <property type="entry name" value="PUTATIVE (AFU_ORTHOLOGUE AFUA_4G14580)-RELATED"/>
    <property type="match status" value="1"/>
</dbReference>
<accession>A0A317X9W9</accession>
<feature type="domain" description="O-methyltransferase C-terminal" evidence="5">
    <location>
        <begin position="170"/>
        <end position="366"/>
    </location>
</feature>
<keyword evidence="3" id="KW-0949">S-adenosyl-L-methionine</keyword>
<keyword evidence="7" id="KW-1185">Reference proteome</keyword>
<feature type="active site" description="Proton acceptor" evidence="4">
    <location>
        <position position="300"/>
    </location>
</feature>
<dbReference type="Gene3D" id="1.10.10.10">
    <property type="entry name" value="Winged helix-like DNA-binding domain superfamily/Winged helix DNA-binding domain"/>
    <property type="match status" value="1"/>
</dbReference>
<dbReference type="Pfam" id="PF00891">
    <property type="entry name" value="Methyltransf_2"/>
    <property type="match status" value="1"/>
</dbReference>
<feature type="non-terminal residue" evidence="6">
    <location>
        <position position="393"/>
    </location>
</feature>
<evidence type="ECO:0000313" key="6">
    <source>
        <dbReference type="EMBL" id="PWY95175.1"/>
    </source>
</evidence>
<dbReference type="InterPro" id="IPR029063">
    <property type="entry name" value="SAM-dependent_MTases_sf"/>
</dbReference>
<dbReference type="InterPro" id="IPR001077">
    <property type="entry name" value="COMT_C"/>
</dbReference>
<organism evidence="6 7">
    <name type="scientific">Aspergillus sclerotioniger CBS 115572</name>
    <dbReference type="NCBI Taxonomy" id="1450535"/>
    <lineage>
        <taxon>Eukaryota</taxon>
        <taxon>Fungi</taxon>
        <taxon>Dikarya</taxon>
        <taxon>Ascomycota</taxon>
        <taxon>Pezizomycotina</taxon>
        <taxon>Eurotiomycetes</taxon>
        <taxon>Eurotiomycetidae</taxon>
        <taxon>Eurotiales</taxon>
        <taxon>Aspergillaceae</taxon>
        <taxon>Aspergillus</taxon>
        <taxon>Aspergillus subgen. Circumdati</taxon>
    </lineage>
</organism>
<dbReference type="PANTHER" id="PTHR43712:SF11">
    <property type="entry name" value="O-METHYLTRANSFERASE (AFU_ORTHOLOGUE AFUA_2G17820)-RELATED"/>
    <property type="match status" value="1"/>
</dbReference>
<dbReference type="GO" id="GO:0046983">
    <property type="term" value="F:protein dimerization activity"/>
    <property type="evidence" value="ECO:0007669"/>
    <property type="project" value="InterPro"/>
</dbReference>
<gene>
    <name evidence="6" type="ORF">BO94DRAFT_508205</name>
</gene>
<keyword evidence="1 6" id="KW-0489">Methyltransferase</keyword>
<dbReference type="RefSeq" id="XP_025471936.1">
    <property type="nucleotide sequence ID" value="XM_025609652.1"/>
</dbReference>
<dbReference type="InterPro" id="IPR016461">
    <property type="entry name" value="COMT-like"/>
</dbReference>
<dbReference type="GeneID" id="37111795"/>
<keyword evidence="2 6" id="KW-0808">Transferase</keyword>
<dbReference type="PROSITE" id="PS51683">
    <property type="entry name" value="SAM_OMT_II"/>
    <property type="match status" value="1"/>
</dbReference>
<evidence type="ECO:0000313" key="7">
    <source>
        <dbReference type="Proteomes" id="UP000246702"/>
    </source>
</evidence>
<dbReference type="Gene3D" id="3.40.50.150">
    <property type="entry name" value="Vaccinia Virus protein VP39"/>
    <property type="match status" value="1"/>
</dbReference>
<dbReference type="EMBL" id="MSFK01000003">
    <property type="protein sequence ID" value="PWY95175.1"/>
    <property type="molecule type" value="Genomic_DNA"/>
</dbReference>
<proteinExistence type="predicted"/>
<dbReference type="AlphaFoldDB" id="A0A317X9W9"/>
<evidence type="ECO:0000256" key="3">
    <source>
        <dbReference type="ARBA" id="ARBA00022691"/>
    </source>
</evidence>
<dbReference type="Proteomes" id="UP000246702">
    <property type="component" value="Unassembled WGS sequence"/>
</dbReference>
<evidence type="ECO:0000259" key="5">
    <source>
        <dbReference type="Pfam" id="PF00891"/>
    </source>
</evidence>
<comment type="caution">
    <text evidence="6">The sequence shown here is derived from an EMBL/GenBank/DDBJ whole genome shotgun (WGS) entry which is preliminary data.</text>
</comment>
<dbReference type="GO" id="GO:0008171">
    <property type="term" value="F:O-methyltransferase activity"/>
    <property type="evidence" value="ECO:0007669"/>
    <property type="project" value="InterPro"/>
</dbReference>